<dbReference type="InterPro" id="IPR000182">
    <property type="entry name" value="GNAT_dom"/>
</dbReference>
<reference evidence="2 3" key="1">
    <citation type="submission" date="2010-05" db="EMBL/GenBank/DDBJ databases">
        <authorList>
            <person name="Qin X."/>
            <person name="Bachman B."/>
            <person name="Battles P."/>
            <person name="Bell A."/>
            <person name="Bess C."/>
            <person name="Bickham C."/>
            <person name="Chaboub L."/>
            <person name="Chen D."/>
            <person name="Coyle M."/>
            <person name="Deiros D.R."/>
            <person name="Dinh H."/>
            <person name="Forbes L."/>
            <person name="Fowler G."/>
            <person name="Francisco L."/>
            <person name="Fu Q."/>
            <person name="Gubbala S."/>
            <person name="Hale W."/>
            <person name="Han Y."/>
            <person name="Hemphill L."/>
            <person name="Highlander S.K."/>
            <person name="Hirani K."/>
            <person name="Hogues M."/>
            <person name="Jackson L."/>
            <person name="Jakkamsetti A."/>
            <person name="Javaid M."/>
            <person name="Jiang H."/>
            <person name="Korchina V."/>
            <person name="Kovar C."/>
            <person name="Lara F."/>
            <person name="Lee S."/>
            <person name="Mata R."/>
            <person name="Mathew T."/>
            <person name="Moen C."/>
            <person name="Morales K."/>
            <person name="Munidasa M."/>
            <person name="Nazareth L."/>
            <person name="Ngo R."/>
            <person name="Nguyen L."/>
            <person name="Okwuonu G."/>
            <person name="Ongeri F."/>
            <person name="Patil S."/>
            <person name="Petrosino J."/>
            <person name="Pham C."/>
            <person name="Pham P."/>
            <person name="Pu L.-L."/>
            <person name="Puazo M."/>
            <person name="Raj R."/>
            <person name="Reid J."/>
            <person name="Rouhana J."/>
            <person name="Saada N."/>
            <person name="Shang Y."/>
            <person name="Simmons D."/>
            <person name="Thornton R."/>
            <person name="Warren J."/>
            <person name="Weissenberger G."/>
            <person name="Zhang J."/>
            <person name="Zhang L."/>
            <person name="Zhou C."/>
            <person name="Zhu D."/>
            <person name="Muzny D."/>
            <person name="Worley K."/>
            <person name="Gibbs R."/>
        </authorList>
    </citation>
    <scope>NUCLEOTIDE SEQUENCE [LARGE SCALE GENOMIC DNA]</scope>
    <source>
        <strain evidence="2 3">NAP08</strain>
    </source>
</reference>
<accession>D5Q7X4</accession>
<organism evidence="2 3">
    <name type="scientific">Clostridioides difficile NAP08</name>
    <dbReference type="NCBI Taxonomy" id="525259"/>
    <lineage>
        <taxon>Bacteria</taxon>
        <taxon>Bacillati</taxon>
        <taxon>Bacillota</taxon>
        <taxon>Clostridia</taxon>
        <taxon>Peptostreptococcales</taxon>
        <taxon>Peptostreptococcaceae</taxon>
        <taxon>Clostridioides</taxon>
    </lineage>
</organism>
<dbReference type="RefSeq" id="WP_003421950.1">
    <property type="nucleotide sequence ID" value="NZ_GG770711.1"/>
</dbReference>
<dbReference type="InterPro" id="IPR016181">
    <property type="entry name" value="Acyl_CoA_acyltransferase"/>
</dbReference>
<dbReference type="SUPFAM" id="SSF55729">
    <property type="entry name" value="Acyl-CoA N-acyltransferases (Nat)"/>
    <property type="match status" value="1"/>
</dbReference>
<name>D5Q7X4_CLODI</name>
<dbReference type="EMBL" id="ADNX01000079">
    <property type="protein sequence ID" value="EFH06003.1"/>
    <property type="molecule type" value="Genomic_DNA"/>
</dbReference>
<dbReference type="Gene3D" id="3.40.630.30">
    <property type="match status" value="1"/>
</dbReference>
<protein>
    <recommendedName>
        <fullName evidence="1">N-acetyltransferase domain-containing protein</fullName>
    </recommendedName>
</protein>
<evidence type="ECO:0000313" key="3">
    <source>
        <dbReference type="Proteomes" id="UP000003227"/>
    </source>
</evidence>
<comment type="caution">
    <text evidence="2">The sequence shown here is derived from an EMBL/GenBank/DDBJ whole genome shotgun (WGS) entry which is preliminary data.</text>
</comment>
<dbReference type="HOGENOM" id="CLU_2701535_0_0_9"/>
<evidence type="ECO:0000259" key="1">
    <source>
        <dbReference type="Pfam" id="PF00583"/>
    </source>
</evidence>
<sequence length="73" mass="8933">MVFYEFRYFRPAFWGTPVAKKGLQFCIDGLRNLGYPYITIWVLKDNIRVIKFYKKMVLLVMILRKIYVLEKNY</sequence>
<dbReference type="AlphaFoldDB" id="D5Q7X4"/>
<dbReference type="Proteomes" id="UP000003227">
    <property type="component" value="Unassembled WGS sequence"/>
</dbReference>
<feature type="domain" description="N-acetyltransferase" evidence="1">
    <location>
        <begin position="8"/>
        <end position="56"/>
    </location>
</feature>
<proteinExistence type="predicted"/>
<dbReference type="Pfam" id="PF00583">
    <property type="entry name" value="Acetyltransf_1"/>
    <property type="match status" value="1"/>
</dbReference>
<evidence type="ECO:0000313" key="2">
    <source>
        <dbReference type="EMBL" id="EFH06003.1"/>
    </source>
</evidence>
<dbReference type="GO" id="GO:0016747">
    <property type="term" value="F:acyltransferase activity, transferring groups other than amino-acyl groups"/>
    <property type="evidence" value="ECO:0007669"/>
    <property type="project" value="InterPro"/>
</dbReference>
<gene>
    <name evidence="2" type="ORF">HMPREF0220_3008</name>
</gene>